<proteinExistence type="predicted"/>
<accession>A0A0C9XHP9</accession>
<dbReference type="STRING" id="1095629.A0A0C9XHP9"/>
<organism evidence="1 2">
    <name type="scientific">Laccaria amethystina LaAM-08-1</name>
    <dbReference type="NCBI Taxonomy" id="1095629"/>
    <lineage>
        <taxon>Eukaryota</taxon>
        <taxon>Fungi</taxon>
        <taxon>Dikarya</taxon>
        <taxon>Basidiomycota</taxon>
        <taxon>Agaricomycotina</taxon>
        <taxon>Agaricomycetes</taxon>
        <taxon>Agaricomycetidae</taxon>
        <taxon>Agaricales</taxon>
        <taxon>Agaricineae</taxon>
        <taxon>Hydnangiaceae</taxon>
        <taxon>Laccaria</taxon>
    </lineage>
</organism>
<dbReference type="AlphaFoldDB" id="A0A0C9XHP9"/>
<evidence type="ECO:0000313" key="1">
    <source>
        <dbReference type="EMBL" id="KIJ95677.1"/>
    </source>
</evidence>
<dbReference type="Proteomes" id="UP000054477">
    <property type="component" value="Unassembled WGS sequence"/>
</dbReference>
<reference evidence="2" key="2">
    <citation type="submission" date="2015-01" db="EMBL/GenBank/DDBJ databases">
        <title>Evolutionary Origins and Diversification of the Mycorrhizal Mutualists.</title>
        <authorList>
            <consortium name="DOE Joint Genome Institute"/>
            <consortium name="Mycorrhizal Genomics Consortium"/>
            <person name="Kohler A."/>
            <person name="Kuo A."/>
            <person name="Nagy L.G."/>
            <person name="Floudas D."/>
            <person name="Copeland A."/>
            <person name="Barry K.W."/>
            <person name="Cichocki N."/>
            <person name="Veneault-Fourrey C."/>
            <person name="LaButti K."/>
            <person name="Lindquist E.A."/>
            <person name="Lipzen A."/>
            <person name="Lundell T."/>
            <person name="Morin E."/>
            <person name="Murat C."/>
            <person name="Riley R."/>
            <person name="Ohm R."/>
            <person name="Sun H."/>
            <person name="Tunlid A."/>
            <person name="Henrissat B."/>
            <person name="Grigoriev I.V."/>
            <person name="Hibbett D.S."/>
            <person name="Martin F."/>
        </authorList>
    </citation>
    <scope>NUCLEOTIDE SEQUENCE [LARGE SCALE GENOMIC DNA]</scope>
    <source>
        <strain evidence="2">LaAM-08-1</strain>
    </source>
</reference>
<name>A0A0C9XHP9_9AGAR</name>
<dbReference type="HOGENOM" id="CLU_118879_0_0_1"/>
<dbReference type="OrthoDB" id="73919at2759"/>
<dbReference type="EMBL" id="KN838746">
    <property type="protein sequence ID" value="KIJ95677.1"/>
    <property type="molecule type" value="Genomic_DNA"/>
</dbReference>
<keyword evidence="2" id="KW-1185">Reference proteome</keyword>
<gene>
    <name evidence="1" type="ORF">K443DRAFT_682813</name>
</gene>
<evidence type="ECO:0000313" key="2">
    <source>
        <dbReference type="Proteomes" id="UP000054477"/>
    </source>
</evidence>
<reference evidence="1 2" key="1">
    <citation type="submission" date="2014-04" db="EMBL/GenBank/DDBJ databases">
        <authorList>
            <consortium name="DOE Joint Genome Institute"/>
            <person name="Kuo A."/>
            <person name="Kohler A."/>
            <person name="Nagy L.G."/>
            <person name="Floudas D."/>
            <person name="Copeland A."/>
            <person name="Barry K.W."/>
            <person name="Cichocki N."/>
            <person name="Veneault-Fourrey C."/>
            <person name="LaButti K."/>
            <person name="Lindquist E.A."/>
            <person name="Lipzen A."/>
            <person name="Lundell T."/>
            <person name="Morin E."/>
            <person name="Murat C."/>
            <person name="Sun H."/>
            <person name="Tunlid A."/>
            <person name="Henrissat B."/>
            <person name="Grigoriev I.V."/>
            <person name="Hibbett D.S."/>
            <person name="Martin F."/>
            <person name="Nordberg H.P."/>
            <person name="Cantor M.N."/>
            <person name="Hua S.X."/>
        </authorList>
    </citation>
    <scope>NUCLEOTIDE SEQUENCE [LARGE SCALE GENOMIC DNA]</scope>
    <source>
        <strain evidence="1 2">LaAM-08-1</strain>
    </source>
</reference>
<protein>
    <submittedName>
        <fullName evidence="1">Uncharacterized protein</fullName>
    </submittedName>
</protein>
<sequence length="158" mass="18017">MSRGGPSAQRVKPAVDTYIISAEDDSFRFSETGAAFFVNFASKHALHSNCAEVVRYSGEFHLPPEGGWQNFSDSTPDDAVKWEFMIDNNSGTYATDKMLLPEVKELFEFNYPGLVVHALDREDERLVESREACRAYALKWRGVRTDELRPHVREGRLR</sequence>